<dbReference type="EMBL" id="JACDZE010000005">
    <property type="protein sequence ID" value="MBA5630572.1"/>
    <property type="molecule type" value="Genomic_DNA"/>
</dbReference>
<feature type="transmembrane region" description="Helical" evidence="1">
    <location>
        <begin position="30"/>
        <end position="52"/>
    </location>
</feature>
<dbReference type="RefSeq" id="WP_182044178.1">
    <property type="nucleotide sequence ID" value="NZ_JACDZE010000005.1"/>
</dbReference>
<evidence type="ECO:0000313" key="3">
    <source>
        <dbReference type="Proteomes" id="UP000552241"/>
    </source>
</evidence>
<comment type="caution">
    <text evidence="2">The sequence shown here is derived from an EMBL/GenBank/DDBJ whole genome shotgun (WGS) entry which is preliminary data.</text>
</comment>
<dbReference type="InterPro" id="IPR025519">
    <property type="entry name" value="DUF4407"/>
</dbReference>
<organism evidence="2 3">
    <name type="scientific">Moheibacter lacus</name>
    <dbReference type="NCBI Taxonomy" id="2745851"/>
    <lineage>
        <taxon>Bacteria</taxon>
        <taxon>Pseudomonadati</taxon>
        <taxon>Bacteroidota</taxon>
        <taxon>Flavobacteriia</taxon>
        <taxon>Flavobacteriales</taxon>
        <taxon>Weeksellaceae</taxon>
        <taxon>Moheibacter</taxon>
    </lineage>
</organism>
<keyword evidence="1" id="KW-0472">Membrane</keyword>
<keyword evidence="1" id="KW-1133">Transmembrane helix</keyword>
<name>A0A838ZUE2_9FLAO</name>
<evidence type="ECO:0000313" key="2">
    <source>
        <dbReference type="EMBL" id="MBA5630572.1"/>
    </source>
</evidence>
<dbReference type="AlphaFoldDB" id="A0A838ZUE2"/>
<accession>A0A838ZUE2</accession>
<feature type="transmembrane region" description="Helical" evidence="1">
    <location>
        <begin position="272"/>
        <end position="294"/>
    </location>
</feature>
<keyword evidence="1" id="KW-0812">Transmembrane</keyword>
<feature type="transmembrane region" description="Helical" evidence="1">
    <location>
        <begin position="58"/>
        <end position="80"/>
    </location>
</feature>
<dbReference type="Proteomes" id="UP000552241">
    <property type="component" value="Unassembled WGS sequence"/>
</dbReference>
<protein>
    <submittedName>
        <fullName evidence="2">DUF4407 domain-containing protein</fullName>
    </submittedName>
</protein>
<dbReference type="Pfam" id="PF14362">
    <property type="entry name" value="DUF4407"/>
    <property type="match status" value="1"/>
</dbReference>
<sequence>MNWFEKFLLICSGSNLKLLEKSPTEINKHVGIGGVILFTAILAALSSGYALYSVFDNHWAAIGFGLLWGLMIFNLDRFIVASMRKSGNFFRQFFAATPRIILAALLGIVISKPLELRIFEKEIDKQLNVIINRNKTALQDSVNARYTQLAGSFSNERNEIYARINALRGEYNLASTELEKEVVGTATETTTGKVGYGPNAKRKEELKTAKKEELDAYLVQMQPRLAELDKEIDLLSQNKQKELDAAKPTEEGYTGFAARMQALNELTKNNKILGIASLFIMGVFISLEMAPVLVKLISPKGPYDYLLDKHEYSFKIFGWESKEKMDVSSNERVLVHKKRSDRRIREEI</sequence>
<feature type="transmembrane region" description="Helical" evidence="1">
    <location>
        <begin position="92"/>
        <end position="110"/>
    </location>
</feature>
<proteinExistence type="predicted"/>
<reference evidence="2 3" key="1">
    <citation type="submission" date="2020-07" db="EMBL/GenBank/DDBJ databases">
        <title>Moheibacter lacus sp. nov., a member of the family Flavobacteriaceae isolated from freshwater lake sediment.</title>
        <authorList>
            <person name="Liu Y."/>
        </authorList>
    </citation>
    <scope>NUCLEOTIDE SEQUENCE [LARGE SCALE GENOMIC DNA]</scope>
    <source>
        <strain evidence="2 3">BDHS18</strain>
    </source>
</reference>
<evidence type="ECO:0000256" key="1">
    <source>
        <dbReference type="SAM" id="Phobius"/>
    </source>
</evidence>
<keyword evidence="3" id="KW-1185">Reference proteome</keyword>
<gene>
    <name evidence="2" type="ORF">HU137_12400</name>
</gene>